<name>A0A6B3BW11_9ACTN</name>
<dbReference type="InterPro" id="IPR024747">
    <property type="entry name" value="Pyridox_Oxase-rel"/>
</dbReference>
<dbReference type="EMBL" id="JAAGLU010000018">
    <property type="protein sequence ID" value="NEC88581.1"/>
    <property type="molecule type" value="Genomic_DNA"/>
</dbReference>
<dbReference type="SUPFAM" id="SSF50475">
    <property type="entry name" value="FMN-binding split barrel"/>
    <property type="match status" value="1"/>
</dbReference>
<evidence type="ECO:0000313" key="2">
    <source>
        <dbReference type="EMBL" id="NEC88581.1"/>
    </source>
</evidence>
<accession>A0A6B3BW11</accession>
<proteinExistence type="predicted"/>
<organism evidence="2">
    <name type="scientific">Streptomyces sp. SID12501</name>
    <dbReference type="NCBI Taxonomy" id="2706042"/>
    <lineage>
        <taxon>Bacteria</taxon>
        <taxon>Bacillati</taxon>
        <taxon>Actinomycetota</taxon>
        <taxon>Actinomycetes</taxon>
        <taxon>Kitasatosporales</taxon>
        <taxon>Streptomycetaceae</taxon>
        <taxon>Streptomyces</taxon>
    </lineage>
</organism>
<dbReference type="Pfam" id="PF12900">
    <property type="entry name" value="Pyridox_ox_2"/>
    <property type="match status" value="1"/>
</dbReference>
<dbReference type="AlphaFoldDB" id="A0A6B3BW11"/>
<dbReference type="InterPro" id="IPR012349">
    <property type="entry name" value="Split_barrel_FMN-bd"/>
</dbReference>
<dbReference type="Gene3D" id="2.30.110.10">
    <property type="entry name" value="Electron Transport, Fmn-binding Protein, Chain A"/>
    <property type="match status" value="1"/>
</dbReference>
<protein>
    <submittedName>
        <fullName evidence="2">Pyridoxamine 5'-phosphate oxidase family protein</fullName>
    </submittedName>
</protein>
<sequence length="161" mass="17425">MSAESIRSPAMRPDHTRPSQVGPRQSIGLDDTEALRLLGTVSLGRIVFTRHALPSIRPVNHVLVDGDIVIRTHEGAALTSRTRVAGSRGVVVAYEADAIDPDTHLGWSVVVTGYAHLVTDPAELACYQTLLHPWVQQATDHAVRIHPDLVTGIRLTAVEPP</sequence>
<feature type="region of interest" description="Disordered" evidence="1">
    <location>
        <begin position="1"/>
        <end position="26"/>
    </location>
</feature>
<gene>
    <name evidence="2" type="ORF">G3I71_22815</name>
</gene>
<evidence type="ECO:0000256" key="1">
    <source>
        <dbReference type="SAM" id="MobiDB-lite"/>
    </source>
</evidence>
<reference evidence="2" key="1">
    <citation type="submission" date="2020-01" db="EMBL/GenBank/DDBJ databases">
        <title>Insect and environment-associated Actinomycetes.</title>
        <authorList>
            <person name="Currrie C."/>
            <person name="Chevrette M."/>
            <person name="Carlson C."/>
            <person name="Stubbendieck R."/>
            <person name="Wendt-Pienkowski E."/>
        </authorList>
    </citation>
    <scope>NUCLEOTIDE SEQUENCE</scope>
    <source>
        <strain evidence="2">SID12501</strain>
    </source>
</reference>
<comment type="caution">
    <text evidence="2">The sequence shown here is derived from an EMBL/GenBank/DDBJ whole genome shotgun (WGS) entry which is preliminary data.</text>
</comment>